<dbReference type="EMBL" id="JBHTLU010000013">
    <property type="protein sequence ID" value="MFD1220069.1"/>
    <property type="molecule type" value="Genomic_DNA"/>
</dbReference>
<dbReference type="Proteomes" id="UP001597180">
    <property type="component" value="Unassembled WGS sequence"/>
</dbReference>
<protein>
    <recommendedName>
        <fullName evidence="2">Sporulation membrane protein YtrI C-terminal domain-containing protein</fullName>
    </recommendedName>
</protein>
<evidence type="ECO:0000313" key="4">
    <source>
        <dbReference type="Proteomes" id="UP001597180"/>
    </source>
</evidence>
<dbReference type="InterPro" id="IPR058620">
    <property type="entry name" value="YtrI_C"/>
</dbReference>
<accession>A0ABW3UKM3</accession>
<reference evidence="4" key="1">
    <citation type="journal article" date="2019" name="Int. J. Syst. Evol. Microbiol.">
        <title>The Global Catalogue of Microorganisms (GCM) 10K type strain sequencing project: providing services to taxonomists for standard genome sequencing and annotation.</title>
        <authorList>
            <consortium name="The Broad Institute Genomics Platform"/>
            <consortium name="The Broad Institute Genome Sequencing Center for Infectious Disease"/>
            <person name="Wu L."/>
            <person name="Ma J."/>
        </authorList>
    </citation>
    <scope>NUCLEOTIDE SEQUENCE [LARGE SCALE GENOMIC DNA]</scope>
    <source>
        <strain evidence="4">CCUG 53270</strain>
    </source>
</reference>
<organism evidence="3 4">
    <name type="scientific">Paenibacillus vulneris</name>
    <dbReference type="NCBI Taxonomy" id="1133364"/>
    <lineage>
        <taxon>Bacteria</taxon>
        <taxon>Bacillati</taxon>
        <taxon>Bacillota</taxon>
        <taxon>Bacilli</taxon>
        <taxon>Bacillales</taxon>
        <taxon>Paenibacillaceae</taxon>
        <taxon>Paenibacillus</taxon>
    </lineage>
</organism>
<keyword evidence="1" id="KW-1133">Transmembrane helix</keyword>
<comment type="caution">
    <text evidence="3">The sequence shown here is derived from an EMBL/GenBank/DDBJ whole genome shotgun (WGS) entry which is preliminary data.</text>
</comment>
<feature type="domain" description="Sporulation membrane protein YtrI C-terminal" evidence="2">
    <location>
        <begin position="74"/>
        <end position="158"/>
    </location>
</feature>
<evidence type="ECO:0000259" key="2">
    <source>
        <dbReference type="Pfam" id="PF26347"/>
    </source>
</evidence>
<dbReference type="RefSeq" id="WP_079908397.1">
    <property type="nucleotide sequence ID" value="NZ_BAABJG010000006.1"/>
</dbReference>
<dbReference type="Pfam" id="PF26347">
    <property type="entry name" value="YtrI_sporulation"/>
    <property type="match status" value="1"/>
</dbReference>
<proteinExistence type="predicted"/>
<keyword evidence="4" id="KW-1185">Reference proteome</keyword>
<evidence type="ECO:0000313" key="3">
    <source>
        <dbReference type="EMBL" id="MFD1220069.1"/>
    </source>
</evidence>
<keyword evidence="1" id="KW-0472">Membrane</keyword>
<keyword evidence="1" id="KW-0812">Transmembrane</keyword>
<name>A0ABW3UKM3_9BACL</name>
<feature type="transmembrane region" description="Helical" evidence="1">
    <location>
        <begin position="12"/>
        <end position="34"/>
    </location>
</feature>
<sequence length="166" mass="19098">MRVPPFESYKGLLQSTGLLIAGIIIGSALFLSIYHQQLNTILIENRELIAENEKLMLDNNTYKKTRNQQSVVNQIDVVVESSPLNPLDKVTEQEIEKRVRNDLAVIKGQKISVIAESPHIYQSLLSKKTYRGILDKDYMVNMKTMLLIQTELKVWVFAEEFKRTTM</sequence>
<gene>
    <name evidence="3" type="ORF">ACFQ4B_08065</name>
</gene>
<evidence type="ECO:0000256" key="1">
    <source>
        <dbReference type="SAM" id="Phobius"/>
    </source>
</evidence>